<evidence type="ECO:0000313" key="2">
    <source>
        <dbReference type="EMBL" id="KFN04159.1"/>
    </source>
</evidence>
<dbReference type="Proteomes" id="UP000264294">
    <property type="component" value="Unassembled WGS sequence"/>
</dbReference>
<proteinExistence type="predicted"/>
<keyword evidence="1" id="KW-0812">Transmembrane</keyword>
<keyword evidence="5" id="KW-1185">Reference proteome</keyword>
<keyword evidence="1" id="KW-1133">Transmembrane helix</keyword>
<accession>A0A090YYW7</accession>
<dbReference type="AlphaFoldDB" id="A0A090YYW7"/>
<dbReference type="EMBL" id="QVOD01000071">
    <property type="protein sequence ID" value="RFT62368.1"/>
    <property type="molecule type" value="Genomic_DNA"/>
</dbReference>
<comment type="caution">
    <text evidence="2">The sequence shown here is derived from an EMBL/GenBank/DDBJ whole genome shotgun (WGS) entry which is preliminary data.</text>
</comment>
<organism evidence="2 4">
    <name type="scientific">Bacillus clarus</name>
    <dbReference type="NCBI Taxonomy" id="2338372"/>
    <lineage>
        <taxon>Bacteria</taxon>
        <taxon>Bacillati</taxon>
        <taxon>Bacillota</taxon>
        <taxon>Bacilli</taxon>
        <taxon>Bacillales</taxon>
        <taxon>Bacillaceae</taxon>
        <taxon>Bacillus</taxon>
        <taxon>Bacillus cereus group</taxon>
    </lineage>
</organism>
<evidence type="ECO:0000256" key="1">
    <source>
        <dbReference type="SAM" id="Phobius"/>
    </source>
</evidence>
<dbReference type="Proteomes" id="UP000029389">
    <property type="component" value="Unassembled WGS sequence"/>
</dbReference>
<name>A0A090YYW7_9BACI</name>
<dbReference type="RefSeq" id="WP_052109499.1">
    <property type="nucleotide sequence ID" value="NZ_JMQC01000008.1"/>
</dbReference>
<feature type="transmembrane region" description="Helical" evidence="1">
    <location>
        <begin position="49"/>
        <end position="72"/>
    </location>
</feature>
<dbReference type="EMBL" id="JMQC01000008">
    <property type="protein sequence ID" value="KFN04159.1"/>
    <property type="molecule type" value="Genomic_DNA"/>
</dbReference>
<keyword evidence="1" id="KW-0472">Membrane</keyword>
<evidence type="ECO:0000313" key="4">
    <source>
        <dbReference type="Proteomes" id="UP000029389"/>
    </source>
</evidence>
<reference evidence="3 5" key="2">
    <citation type="submission" date="2018-08" db="EMBL/GenBank/DDBJ databases">
        <title>Bacillus clarus sp. nov. strain PS00077A.</title>
        <authorList>
            <person name="Mendez Acevedo M."/>
            <person name="Carroll L."/>
            <person name="Mukherjee M."/>
            <person name="Wiedmann M."/>
            <person name="Kovac J."/>
        </authorList>
    </citation>
    <scope>NUCLEOTIDE SEQUENCE [LARGE SCALE GENOMIC DNA]</scope>
    <source>
        <strain evidence="3 5">PS00077A</strain>
    </source>
</reference>
<feature type="transmembrane region" description="Helical" evidence="1">
    <location>
        <begin position="14"/>
        <end position="37"/>
    </location>
</feature>
<gene>
    <name evidence="3" type="ORF">D0U04_28310</name>
    <name evidence="2" type="ORF">DJ93_237</name>
</gene>
<protein>
    <submittedName>
        <fullName evidence="2">Putative membrane protein</fullName>
    </submittedName>
</protein>
<evidence type="ECO:0000313" key="5">
    <source>
        <dbReference type="Proteomes" id="UP000264294"/>
    </source>
</evidence>
<reference evidence="2 4" key="1">
    <citation type="submission" date="2014-04" db="EMBL/GenBank/DDBJ databases">
        <authorList>
            <person name="Bishop-Lilly K.A."/>
            <person name="Broomall S.M."/>
            <person name="Chain P.S."/>
            <person name="Chertkov O."/>
            <person name="Coyne S.R."/>
            <person name="Daligault H.E."/>
            <person name="Davenport K.W."/>
            <person name="Erkkila T."/>
            <person name="Frey K.G."/>
            <person name="Gibbons H.S."/>
            <person name="Gu W."/>
            <person name="Jaissle J."/>
            <person name="Johnson S.L."/>
            <person name="Koroleva G.I."/>
            <person name="Ladner J.T."/>
            <person name="Lo C.-C."/>
            <person name="Minogue T.D."/>
            <person name="Munk C."/>
            <person name="Palacios G.F."/>
            <person name="Redden C.L."/>
            <person name="Rosenzweig C.N."/>
            <person name="Scholz M.B."/>
            <person name="Teshima H."/>
            <person name="Xu Y."/>
        </authorList>
    </citation>
    <scope>NUCLEOTIDE SEQUENCE [LARGE SCALE GENOMIC DNA]</scope>
    <source>
        <strain evidence="2 4">BHP</strain>
    </source>
</reference>
<sequence length="84" mass="9787">MNTTNGVIWGVMKIFFLCASLFINVCVFPAAMFIGVMATDSLDSGRKEFFIGFFFIQWLPLLLLILSIYFLIKERKNKHTNTWR</sequence>
<evidence type="ECO:0000313" key="3">
    <source>
        <dbReference type="EMBL" id="RFT62368.1"/>
    </source>
</evidence>
<dbReference type="PATRIC" id="fig|1405.8.peg.405"/>